<evidence type="ECO:0000313" key="2">
    <source>
        <dbReference type="Proteomes" id="UP000186230"/>
    </source>
</evidence>
<name>A0A1L7I7F0_9FLAO</name>
<gene>
    <name evidence="1" type="ORF">GRFL_2803</name>
</gene>
<sequence>MGIRRDTFKINLSNYFRLRRYYRIVFLFSRTSIIFNLNRKSKLMFRKISVIALFAIIIQSANAQESSSAEKNSQFGFTSGFITSKFDLANVGQIKEKYNPGGHDGDGIYLGLTFDTGFNENFGLTSELLYAKLDDSDRYLLSTALNYRLFNSNLFALGGLELNYLGSAPKNSLGEENVNRAGLNGLGGLEYRFTKNLSVYANFSTEFTNRLQGDDGDSNHGYHNGRLGIKFKL</sequence>
<dbReference type="KEGG" id="gfl:GRFL_2803"/>
<dbReference type="OrthoDB" id="1441912at2"/>
<proteinExistence type="predicted"/>
<dbReference type="AlphaFoldDB" id="A0A1L7I7F0"/>
<dbReference type="EMBL" id="CP016359">
    <property type="protein sequence ID" value="APU69527.1"/>
    <property type="molecule type" value="Genomic_DNA"/>
</dbReference>
<reference evidence="1 2" key="1">
    <citation type="submission" date="2016-07" db="EMBL/GenBank/DDBJ databases">
        <title>Multi-omics approach to identify versatile polysaccharide utilization systems of a marine flavobacterium Gramella flava.</title>
        <authorList>
            <person name="Tang K."/>
        </authorList>
    </citation>
    <scope>NUCLEOTIDE SEQUENCE [LARGE SCALE GENOMIC DNA]</scope>
    <source>
        <strain evidence="1 2">JLT2011</strain>
    </source>
</reference>
<keyword evidence="2" id="KW-1185">Reference proteome</keyword>
<dbReference type="Proteomes" id="UP000186230">
    <property type="component" value="Chromosome"/>
</dbReference>
<dbReference type="SUPFAM" id="SSF56925">
    <property type="entry name" value="OMPA-like"/>
    <property type="match status" value="1"/>
</dbReference>
<dbReference type="InterPro" id="IPR011250">
    <property type="entry name" value="OMP/PagP_B-barrel"/>
</dbReference>
<organism evidence="1 2">
    <name type="scientific">Christiangramia flava JLT2011</name>
    <dbReference type="NCBI Taxonomy" id="1229726"/>
    <lineage>
        <taxon>Bacteria</taxon>
        <taxon>Pseudomonadati</taxon>
        <taxon>Bacteroidota</taxon>
        <taxon>Flavobacteriia</taxon>
        <taxon>Flavobacteriales</taxon>
        <taxon>Flavobacteriaceae</taxon>
        <taxon>Christiangramia</taxon>
    </lineage>
</organism>
<evidence type="ECO:0000313" key="1">
    <source>
        <dbReference type="EMBL" id="APU69527.1"/>
    </source>
</evidence>
<protein>
    <submittedName>
        <fullName evidence="1">Uncharacterized protein</fullName>
    </submittedName>
</protein>
<accession>A0A1L7I7F0</accession>